<dbReference type="InterPro" id="IPR014044">
    <property type="entry name" value="CAP_dom"/>
</dbReference>
<comment type="subcellular location">
    <subcellularLocation>
        <location evidence="1">Secreted</location>
    </subcellularLocation>
</comment>
<dbReference type="SMART" id="SM00198">
    <property type="entry name" value="SCP"/>
    <property type="match status" value="1"/>
</dbReference>
<keyword evidence="3" id="KW-0732">Signal</keyword>
<protein>
    <recommendedName>
        <fullName evidence="4">SCP domain-containing protein</fullName>
    </recommendedName>
</protein>
<dbReference type="InterPro" id="IPR035940">
    <property type="entry name" value="CAP_sf"/>
</dbReference>
<organism evidence="5 6">
    <name type="scientific">Cryptolaemus montrouzieri</name>
    <dbReference type="NCBI Taxonomy" id="559131"/>
    <lineage>
        <taxon>Eukaryota</taxon>
        <taxon>Metazoa</taxon>
        <taxon>Ecdysozoa</taxon>
        <taxon>Arthropoda</taxon>
        <taxon>Hexapoda</taxon>
        <taxon>Insecta</taxon>
        <taxon>Pterygota</taxon>
        <taxon>Neoptera</taxon>
        <taxon>Endopterygota</taxon>
        <taxon>Coleoptera</taxon>
        <taxon>Polyphaga</taxon>
        <taxon>Cucujiformia</taxon>
        <taxon>Coccinelloidea</taxon>
        <taxon>Coccinellidae</taxon>
        <taxon>Scymninae</taxon>
        <taxon>Scymnini</taxon>
        <taxon>Cryptolaemus</taxon>
    </lineage>
</organism>
<dbReference type="Pfam" id="PF00188">
    <property type="entry name" value="CAP"/>
    <property type="match status" value="1"/>
</dbReference>
<accession>A0ABD2NF25</accession>
<comment type="caution">
    <text evidence="5">The sequence shown here is derived from an EMBL/GenBank/DDBJ whole genome shotgun (WGS) entry which is preliminary data.</text>
</comment>
<dbReference type="AlphaFoldDB" id="A0ABD2NF25"/>
<evidence type="ECO:0000256" key="2">
    <source>
        <dbReference type="ARBA" id="ARBA00022525"/>
    </source>
</evidence>
<keyword evidence="2" id="KW-0964">Secreted</keyword>
<dbReference type="Gene3D" id="3.40.33.10">
    <property type="entry name" value="CAP"/>
    <property type="match status" value="1"/>
</dbReference>
<evidence type="ECO:0000313" key="5">
    <source>
        <dbReference type="EMBL" id="KAL3277085.1"/>
    </source>
</evidence>
<keyword evidence="6" id="KW-1185">Reference proteome</keyword>
<gene>
    <name evidence="5" type="ORF">HHI36_012443</name>
</gene>
<proteinExistence type="predicted"/>
<dbReference type="CDD" id="cd05380">
    <property type="entry name" value="CAP_euk"/>
    <property type="match status" value="1"/>
</dbReference>
<dbReference type="GO" id="GO:0005576">
    <property type="term" value="C:extracellular region"/>
    <property type="evidence" value="ECO:0007669"/>
    <property type="project" value="UniProtKB-SubCell"/>
</dbReference>
<feature type="chain" id="PRO_5044770366" description="SCP domain-containing protein" evidence="3">
    <location>
        <begin position="23"/>
        <end position="521"/>
    </location>
</feature>
<evidence type="ECO:0000313" key="6">
    <source>
        <dbReference type="Proteomes" id="UP001516400"/>
    </source>
</evidence>
<dbReference type="Proteomes" id="UP001516400">
    <property type="component" value="Unassembled WGS sequence"/>
</dbReference>
<feature type="domain" description="SCP" evidence="4">
    <location>
        <begin position="59"/>
        <end position="211"/>
    </location>
</feature>
<evidence type="ECO:0000256" key="3">
    <source>
        <dbReference type="SAM" id="SignalP"/>
    </source>
</evidence>
<dbReference type="EMBL" id="JABFTP020000103">
    <property type="protein sequence ID" value="KAL3277085.1"/>
    <property type="molecule type" value="Genomic_DNA"/>
</dbReference>
<name>A0ABD2NF25_9CUCU</name>
<evidence type="ECO:0000259" key="4">
    <source>
        <dbReference type="SMART" id="SM00198"/>
    </source>
</evidence>
<sequence length="521" mass="59122">MLFVVHTISVLAISFYLHIASLERCRPNFVPYCNVEEKCISVCTCDFFPNCSLLPMDENVRESILFHHNQLREIQTGAEPTPAGMAVLQYDFQLEEVSKCWAARCDNEFSSCFITPQFPETSQSVLKLVLEDGKEPSDFSWIQILNYWLNQVKSVSVQSIDRYPDGEAGERLHNYAQLLSDKILFVGCAWSMLKDAMTFVCTYAPRGPIRGEAIYKVGKSCSSCPLGYRCIDTNPFRKLCKKVISVVKTKKPSLKISTHSQQHSTIETKPLHVQYNSETTQSLLISSSDVPLPLSRHHLKSIVPISSLPMPNLYQPLQPSRYSLKPTLSRIPFGTASSSRRRLTLKHSSLIFGRNSLAGTASLRINAHVVSTHRSLVGLGKQLPLLRKQKVQGEILAHHSSKNSQSPYKSDSHPSDYPYTPYQHLSISNLLPTLTLYTSPEHSPQSYRPKNKEIQCTFFPPMTTPPNFQLYSSSSSFHDLLYEYIHSTTPHIHHSRPIPYREIIRYPIDLKVFSMEQTPAR</sequence>
<reference evidence="5 6" key="1">
    <citation type="journal article" date="2021" name="BMC Biol.">
        <title>Horizontally acquired antibacterial genes associated with adaptive radiation of ladybird beetles.</title>
        <authorList>
            <person name="Li H.S."/>
            <person name="Tang X.F."/>
            <person name="Huang Y.H."/>
            <person name="Xu Z.Y."/>
            <person name="Chen M.L."/>
            <person name="Du X.Y."/>
            <person name="Qiu B.Y."/>
            <person name="Chen P.T."/>
            <person name="Zhang W."/>
            <person name="Slipinski A."/>
            <person name="Escalona H.E."/>
            <person name="Waterhouse R.M."/>
            <person name="Zwick A."/>
            <person name="Pang H."/>
        </authorList>
    </citation>
    <scope>NUCLEOTIDE SEQUENCE [LARGE SCALE GENOMIC DNA]</scope>
    <source>
        <strain evidence="5">SYSU2018</strain>
    </source>
</reference>
<feature type="signal peptide" evidence="3">
    <location>
        <begin position="1"/>
        <end position="22"/>
    </location>
</feature>
<dbReference type="SUPFAM" id="SSF55797">
    <property type="entry name" value="PR-1-like"/>
    <property type="match status" value="1"/>
</dbReference>
<evidence type="ECO:0000256" key="1">
    <source>
        <dbReference type="ARBA" id="ARBA00004613"/>
    </source>
</evidence>